<keyword evidence="1" id="KW-1133">Transmembrane helix</keyword>
<accession>S4GX84</accession>
<dbReference type="HOGENOM" id="CLU_3310353_0_0_11"/>
<keyword evidence="1" id="KW-0812">Transmembrane</keyword>
<keyword evidence="1" id="KW-0472">Membrane</keyword>
<name>S4GX84_9BIFI</name>
<dbReference type="Proteomes" id="UP000014601">
    <property type="component" value="Unassembled WGS sequence"/>
</dbReference>
<sequence length="39" mass="4887">MYLFYVLYFLKLCYAIFRFLDFAIFRFCYAMKVCLYAIC</sequence>
<protein>
    <submittedName>
        <fullName evidence="2">Uncharacterized protein</fullName>
    </submittedName>
</protein>
<evidence type="ECO:0000256" key="1">
    <source>
        <dbReference type="SAM" id="Phobius"/>
    </source>
</evidence>
<comment type="caution">
    <text evidence="2">The sequence shown here is derived from an EMBL/GenBank/DDBJ whole genome shotgun (WGS) entry which is preliminary data.</text>
</comment>
<feature type="transmembrane region" description="Helical" evidence="1">
    <location>
        <begin position="6"/>
        <end position="25"/>
    </location>
</feature>
<organism evidence="2 3">
    <name type="scientific">Gardnerella pickettii JCP7719</name>
    <dbReference type="NCBI Taxonomy" id="1261061"/>
    <lineage>
        <taxon>Bacteria</taxon>
        <taxon>Bacillati</taxon>
        <taxon>Actinomycetota</taxon>
        <taxon>Actinomycetes</taxon>
        <taxon>Bifidobacteriales</taxon>
        <taxon>Bifidobacteriaceae</taxon>
        <taxon>Gardnerella</taxon>
        <taxon>Gardnerella pickettii</taxon>
    </lineage>
</organism>
<gene>
    <name evidence="2" type="ORF">HMPREF1576_00291</name>
</gene>
<dbReference type="EMBL" id="ATJO01000017">
    <property type="protein sequence ID" value="EPI51469.1"/>
    <property type="molecule type" value="Genomic_DNA"/>
</dbReference>
<evidence type="ECO:0000313" key="3">
    <source>
        <dbReference type="Proteomes" id="UP000014601"/>
    </source>
</evidence>
<reference evidence="2 3" key="1">
    <citation type="submission" date="2013-06" db="EMBL/GenBank/DDBJ databases">
        <authorList>
            <person name="Weinstock G."/>
            <person name="Sodergren E."/>
            <person name="Lobos E.A."/>
            <person name="Fulton L."/>
            <person name="Fulton R."/>
            <person name="Courtney L."/>
            <person name="Fronick C."/>
            <person name="O'Laughlin M."/>
            <person name="Godfrey J."/>
            <person name="Wilson R.M."/>
            <person name="Miner T."/>
            <person name="Farmer C."/>
            <person name="Delehaunty K."/>
            <person name="Cordes M."/>
            <person name="Minx P."/>
            <person name="Tomlinson C."/>
            <person name="Chen J."/>
            <person name="Wollam A."/>
            <person name="Pepin K.H."/>
            <person name="Bhonagiri V."/>
            <person name="Zhang X."/>
            <person name="Warren W."/>
            <person name="Mitreva M."/>
            <person name="Mardis E.R."/>
            <person name="Wilson R.K."/>
        </authorList>
    </citation>
    <scope>NUCLEOTIDE SEQUENCE [LARGE SCALE GENOMIC DNA]</scope>
    <source>
        <strain evidence="2 3">JCP7719</strain>
    </source>
</reference>
<dbReference type="AlphaFoldDB" id="S4GX84"/>
<evidence type="ECO:0000313" key="2">
    <source>
        <dbReference type="EMBL" id="EPI51469.1"/>
    </source>
</evidence>
<proteinExistence type="predicted"/>